<keyword evidence="3" id="KW-1185">Reference proteome</keyword>
<dbReference type="CDD" id="cd22157">
    <property type="entry name" value="F-box_AtFBW1-like"/>
    <property type="match status" value="1"/>
</dbReference>
<feature type="domain" description="F-box" evidence="1">
    <location>
        <begin position="26"/>
        <end position="72"/>
    </location>
</feature>
<dbReference type="Pfam" id="PF00646">
    <property type="entry name" value="F-box"/>
    <property type="match status" value="1"/>
</dbReference>
<dbReference type="Proteomes" id="UP001311915">
    <property type="component" value="Unassembled WGS sequence"/>
</dbReference>
<dbReference type="InterPro" id="IPR036047">
    <property type="entry name" value="F-box-like_dom_sf"/>
</dbReference>
<name>A0AAV9LF18_9SOLN</name>
<reference evidence="2 3" key="1">
    <citation type="submission" date="2023-10" db="EMBL/GenBank/DDBJ databases">
        <title>Genome-Wide Identification Analysis in wild type Solanum Pinnatisectum Reveals Some Genes Defensing Phytophthora Infestans.</title>
        <authorList>
            <person name="Sun C."/>
        </authorList>
    </citation>
    <scope>NUCLEOTIDE SEQUENCE [LARGE SCALE GENOMIC DNA]</scope>
    <source>
        <strain evidence="2">LQN</strain>
        <tissue evidence="2">Leaf</tissue>
    </source>
</reference>
<dbReference type="SUPFAM" id="SSF50965">
    <property type="entry name" value="Galactose oxidase, central domain"/>
    <property type="match status" value="1"/>
</dbReference>
<sequence>MESPSATPLQTSKRRAAATTSIAGLNHDDSVLPIELIFEILSRLPVKSLLKMRSVSKSWNSLISTPQFFKAHLKLSANNRGFARRRVPSIRSGNHIHKVGDMGKLENIHTFSLYTTLYGERPCFPVEVNNFGVKFEVLGWCDGLYVLLKIYCAKIEVLFLWNPSIRELYKLPHSGIDVRKYRFAYGFGYVECQNDYQIVEIVASKCSYLIAHINVYSLRSNSWKTIQEFPSTISLPKSVQFVKGKLHWITGGSDGGGGDSYVTWFNPGDATFGNVAILPNPPNSDVMDWGLVSSSDNLCITCDYKHRMYVWIMKEYGIAESWTMVGSMPSSMIRPIYISRNDEILLQDFSDLVWWYVSRDDGTGLVWWYVSRQDSISHKGYELSHYVDTLIGWMLSSAL</sequence>
<dbReference type="PANTHER" id="PTHR31672">
    <property type="entry name" value="BNACNNG10540D PROTEIN"/>
    <property type="match status" value="1"/>
</dbReference>
<dbReference type="SMART" id="SM00256">
    <property type="entry name" value="FBOX"/>
    <property type="match status" value="1"/>
</dbReference>
<evidence type="ECO:0000313" key="3">
    <source>
        <dbReference type="Proteomes" id="UP001311915"/>
    </source>
</evidence>
<dbReference type="InterPro" id="IPR017451">
    <property type="entry name" value="F-box-assoc_interact_dom"/>
</dbReference>
<organism evidence="2 3">
    <name type="scientific">Solanum pinnatisectum</name>
    <name type="common">tansyleaf nightshade</name>
    <dbReference type="NCBI Taxonomy" id="50273"/>
    <lineage>
        <taxon>Eukaryota</taxon>
        <taxon>Viridiplantae</taxon>
        <taxon>Streptophyta</taxon>
        <taxon>Embryophyta</taxon>
        <taxon>Tracheophyta</taxon>
        <taxon>Spermatophyta</taxon>
        <taxon>Magnoliopsida</taxon>
        <taxon>eudicotyledons</taxon>
        <taxon>Gunneridae</taxon>
        <taxon>Pentapetalae</taxon>
        <taxon>asterids</taxon>
        <taxon>lamiids</taxon>
        <taxon>Solanales</taxon>
        <taxon>Solanaceae</taxon>
        <taxon>Solanoideae</taxon>
        <taxon>Solaneae</taxon>
        <taxon>Solanum</taxon>
    </lineage>
</organism>
<comment type="caution">
    <text evidence="2">The sequence shown here is derived from an EMBL/GenBank/DDBJ whole genome shotgun (WGS) entry which is preliminary data.</text>
</comment>
<evidence type="ECO:0000259" key="1">
    <source>
        <dbReference type="PROSITE" id="PS50181"/>
    </source>
</evidence>
<dbReference type="InterPro" id="IPR006527">
    <property type="entry name" value="F-box-assoc_dom_typ1"/>
</dbReference>
<dbReference type="InterPro" id="IPR011043">
    <property type="entry name" value="Gal_Oxase/kelch_b-propeller"/>
</dbReference>
<dbReference type="InterPro" id="IPR050796">
    <property type="entry name" value="SCF_F-box_component"/>
</dbReference>
<dbReference type="SUPFAM" id="SSF81383">
    <property type="entry name" value="F-box domain"/>
    <property type="match status" value="1"/>
</dbReference>
<protein>
    <recommendedName>
        <fullName evidence="1">F-box domain-containing protein</fullName>
    </recommendedName>
</protein>
<proteinExistence type="predicted"/>
<dbReference type="InterPro" id="IPR001810">
    <property type="entry name" value="F-box_dom"/>
</dbReference>
<evidence type="ECO:0000313" key="2">
    <source>
        <dbReference type="EMBL" id="KAK4723110.1"/>
    </source>
</evidence>
<dbReference type="Gene3D" id="1.20.1280.50">
    <property type="match status" value="1"/>
</dbReference>
<dbReference type="Pfam" id="PF07734">
    <property type="entry name" value="FBA_1"/>
    <property type="match status" value="1"/>
</dbReference>
<dbReference type="PROSITE" id="PS50181">
    <property type="entry name" value="FBOX"/>
    <property type="match status" value="1"/>
</dbReference>
<dbReference type="PANTHER" id="PTHR31672:SF13">
    <property type="entry name" value="F-BOX PROTEIN CPR30-LIKE"/>
    <property type="match status" value="1"/>
</dbReference>
<dbReference type="NCBIfam" id="TIGR01640">
    <property type="entry name" value="F_box_assoc_1"/>
    <property type="match status" value="1"/>
</dbReference>
<gene>
    <name evidence="2" type="ORF">R3W88_013343</name>
</gene>
<dbReference type="EMBL" id="JAWPEI010000007">
    <property type="protein sequence ID" value="KAK4723110.1"/>
    <property type="molecule type" value="Genomic_DNA"/>
</dbReference>
<dbReference type="AlphaFoldDB" id="A0AAV9LF18"/>
<accession>A0AAV9LF18</accession>